<name>A0A512DU74_9PROT</name>
<evidence type="ECO:0008006" key="4">
    <source>
        <dbReference type="Google" id="ProtNLM"/>
    </source>
</evidence>
<evidence type="ECO:0000313" key="3">
    <source>
        <dbReference type="Proteomes" id="UP000321523"/>
    </source>
</evidence>
<gene>
    <name evidence="2" type="ORF">SAE02_41640</name>
</gene>
<comment type="caution">
    <text evidence="2">The sequence shown here is derived from an EMBL/GenBank/DDBJ whole genome shotgun (WGS) entry which is preliminary data.</text>
</comment>
<sequence length="271" mass="30338">MHGRGPRDRSFGLVQSQDEQPGRRFREVLRTQDLPVTQPVTMLTDGGDSIRALAGELSPGAVMMLDWFHIAMRLTGLEQYAKGLAHHNPVEALALQYRLERIKWRLWHSDGDEALIRAQALAADVAALNTGYPGLKRLVKAAAGLATYIANNAAAIVNYSRRWNNGERISTAFAESTVNLVISRRFAKKQQMQWSKLGTHRLLQTRTKTLDGTLPHLFAQWYPAMASNDNQVPIIAVAALPSPTPCHAPVQKQVPRTRRHYLNMIKFTENS</sequence>
<keyword evidence="3" id="KW-1185">Reference proteome</keyword>
<accession>A0A512DU74</accession>
<feature type="region of interest" description="Disordered" evidence="1">
    <location>
        <begin position="1"/>
        <end position="21"/>
    </location>
</feature>
<reference evidence="2 3" key="1">
    <citation type="submission" date="2019-07" db="EMBL/GenBank/DDBJ databases">
        <title>Whole genome shotgun sequence of Skermanella aerolata NBRC 106429.</title>
        <authorList>
            <person name="Hosoyama A."/>
            <person name="Uohara A."/>
            <person name="Ohji S."/>
            <person name="Ichikawa N."/>
        </authorList>
    </citation>
    <scope>NUCLEOTIDE SEQUENCE [LARGE SCALE GENOMIC DNA]</scope>
    <source>
        <strain evidence="2 3">NBRC 106429</strain>
    </source>
</reference>
<dbReference type="Proteomes" id="UP000321523">
    <property type="component" value="Unassembled WGS sequence"/>
</dbReference>
<evidence type="ECO:0000256" key="1">
    <source>
        <dbReference type="SAM" id="MobiDB-lite"/>
    </source>
</evidence>
<organism evidence="2 3">
    <name type="scientific">Skermanella aerolata</name>
    <dbReference type="NCBI Taxonomy" id="393310"/>
    <lineage>
        <taxon>Bacteria</taxon>
        <taxon>Pseudomonadati</taxon>
        <taxon>Pseudomonadota</taxon>
        <taxon>Alphaproteobacteria</taxon>
        <taxon>Rhodospirillales</taxon>
        <taxon>Azospirillaceae</taxon>
        <taxon>Skermanella</taxon>
    </lineage>
</organism>
<dbReference type="EMBL" id="BJYZ01000019">
    <property type="protein sequence ID" value="GEO40016.1"/>
    <property type="molecule type" value="Genomic_DNA"/>
</dbReference>
<proteinExistence type="predicted"/>
<feature type="compositionally biased region" description="Basic and acidic residues" evidence="1">
    <location>
        <begin position="1"/>
        <end position="10"/>
    </location>
</feature>
<protein>
    <recommendedName>
        <fullName evidence="4">Transposase IS204/IS1001/IS1096/IS1165 DDE domain-containing protein</fullName>
    </recommendedName>
</protein>
<dbReference type="AlphaFoldDB" id="A0A512DU74"/>
<evidence type="ECO:0000313" key="2">
    <source>
        <dbReference type="EMBL" id="GEO40016.1"/>
    </source>
</evidence>